<protein>
    <submittedName>
        <fullName evidence="3">Uncharacterized protein</fullName>
    </submittedName>
</protein>
<feature type="compositionally biased region" description="Low complexity" evidence="1">
    <location>
        <begin position="249"/>
        <end position="288"/>
    </location>
</feature>
<feature type="compositionally biased region" description="Low complexity" evidence="1">
    <location>
        <begin position="411"/>
        <end position="422"/>
    </location>
</feature>
<feature type="region of interest" description="Disordered" evidence="1">
    <location>
        <begin position="357"/>
        <end position="428"/>
    </location>
</feature>
<dbReference type="AlphaFoldDB" id="A0ABD3QZW8"/>
<keyword evidence="4" id="KW-1185">Reference proteome</keyword>
<proteinExistence type="predicted"/>
<feature type="compositionally biased region" description="Low complexity" evidence="1">
    <location>
        <begin position="361"/>
        <end position="379"/>
    </location>
</feature>
<feature type="compositionally biased region" description="Polar residues" evidence="1">
    <location>
        <begin position="393"/>
        <end position="410"/>
    </location>
</feature>
<gene>
    <name evidence="3" type="ORF">HJC23_007818</name>
</gene>
<feature type="region of interest" description="Disordered" evidence="1">
    <location>
        <begin position="191"/>
        <end position="232"/>
    </location>
</feature>
<evidence type="ECO:0000256" key="2">
    <source>
        <dbReference type="SAM" id="SignalP"/>
    </source>
</evidence>
<accession>A0ABD3QZW8</accession>
<feature type="compositionally biased region" description="Low complexity" evidence="1">
    <location>
        <begin position="191"/>
        <end position="224"/>
    </location>
</feature>
<feature type="compositionally biased region" description="Low complexity" evidence="1">
    <location>
        <begin position="134"/>
        <end position="166"/>
    </location>
</feature>
<sequence>MKPVKAALTILLVPFIELHARPEEREIDISPFSMNLEESIDEVINKAVEEAITQQIANIQELNVFEGPVNIYEFTGDEAQPNFVFILSEAADNISSIPATSNSFIEYASHEMPPSGSSFVEYVPQTLDVISPLTASGKASKSPSTSAKASKSPTASAKASKSPSAGKSEKSVVPLTNATASLTMTNLDATATGSGKASKSPSTSAKASKSPTTSAKASKSPSAGKSEKSIVPLTNMTASLPLTNLDATATASGKASKSPSTSAKASKSPTTSAKASKSPSVSKSAKSTIPLTGVILPIMQTTLDATATASGKASKSPSTSAKASKSPTTSTKASKSPSVSKSAKSTIPLISVTSPLDATVTGSGKASKSPSTSAKASKSPTKRAKSSKSASPVQTPYTPIQPYATNSNDITTGSPTGSPTGSETADRDGMLSFLSSSTHSIYGNGISKVLFLSSAIAFLFC</sequence>
<organism evidence="3 4">
    <name type="scientific">Cyclotella cryptica</name>
    <dbReference type="NCBI Taxonomy" id="29204"/>
    <lineage>
        <taxon>Eukaryota</taxon>
        <taxon>Sar</taxon>
        <taxon>Stramenopiles</taxon>
        <taxon>Ochrophyta</taxon>
        <taxon>Bacillariophyta</taxon>
        <taxon>Coscinodiscophyceae</taxon>
        <taxon>Thalassiosirophycidae</taxon>
        <taxon>Stephanodiscales</taxon>
        <taxon>Stephanodiscaceae</taxon>
        <taxon>Cyclotella</taxon>
    </lineage>
</organism>
<evidence type="ECO:0000313" key="3">
    <source>
        <dbReference type="EMBL" id="KAL3805857.1"/>
    </source>
</evidence>
<dbReference type="EMBL" id="JABMIG020000001">
    <property type="protein sequence ID" value="KAL3805857.1"/>
    <property type="molecule type" value="Genomic_DNA"/>
</dbReference>
<name>A0ABD3QZW8_9STRA</name>
<keyword evidence="2" id="KW-0732">Signal</keyword>
<evidence type="ECO:0000256" key="1">
    <source>
        <dbReference type="SAM" id="MobiDB-lite"/>
    </source>
</evidence>
<comment type="caution">
    <text evidence="3">The sequence shown here is derived from an EMBL/GenBank/DDBJ whole genome shotgun (WGS) entry which is preliminary data.</text>
</comment>
<feature type="chain" id="PRO_5044819391" evidence="2">
    <location>
        <begin position="21"/>
        <end position="461"/>
    </location>
</feature>
<reference evidence="3 4" key="1">
    <citation type="journal article" date="2020" name="G3 (Bethesda)">
        <title>Improved Reference Genome for Cyclotella cryptica CCMP332, a Model for Cell Wall Morphogenesis, Salinity Adaptation, and Lipid Production in Diatoms (Bacillariophyta).</title>
        <authorList>
            <person name="Roberts W.R."/>
            <person name="Downey K.M."/>
            <person name="Ruck E.C."/>
            <person name="Traller J.C."/>
            <person name="Alverson A.J."/>
        </authorList>
    </citation>
    <scope>NUCLEOTIDE SEQUENCE [LARGE SCALE GENOMIC DNA]</scope>
    <source>
        <strain evidence="3 4">CCMP332</strain>
    </source>
</reference>
<feature type="region of interest" description="Disordered" evidence="1">
    <location>
        <begin position="134"/>
        <end position="172"/>
    </location>
</feature>
<dbReference type="Proteomes" id="UP001516023">
    <property type="component" value="Unassembled WGS sequence"/>
</dbReference>
<feature type="region of interest" description="Disordered" evidence="1">
    <location>
        <begin position="249"/>
        <end position="292"/>
    </location>
</feature>
<feature type="region of interest" description="Disordered" evidence="1">
    <location>
        <begin position="306"/>
        <end position="345"/>
    </location>
</feature>
<evidence type="ECO:0000313" key="4">
    <source>
        <dbReference type="Proteomes" id="UP001516023"/>
    </source>
</evidence>
<feature type="signal peptide" evidence="2">
    <location>
        <begin position="1"/>
        <end position="20"/>
    </location>
</feature>